<sequence length="363" mass="41611">MMQGRNEILDESSVGEKIFHSMISLESFRPSKEKKAEEHVCEFETFQMKRKWFRQLQVVNSKHSVFVQSSQRDKGLMEIDGILHKDVCLPSSETKRFYENFRRKSRIGLGPMFLLPGRPNHQWEIDSEEQVLFEKKMTEEARQEVERDLCNRDSFSHAHDTALLEQVYPSRLEIIEISARHLPKLDLYGKCDPYCRITFCSQTKITSIQKTTYCPDWDEVLTFKLPAFQEITPMKIELFDHDFDSGPDYVGQAILSKEDIQDVIGDFNPNKTWTTMKAFKLCSADHQPTIGADQLRSTLKIFFRLSTEPSKSGAPSPTGEKSRASSSGSAWDLLRKTGSSCKGKSIARFLKKSGSIKPGDDDQ</sequence>
<protein>
    <recommendedName>
        <fullName evidence="4">C2 domain-containing protein</fullName>
    </recommendedName>
</protein>
<dbReference type="AlphaFoldDB" id="A0A7S4ULD7"/>
<evidence type="ECO:0000256" key="2">
    <source>
        <dbReference type="ARBA" id="ARBA00022837"/>
    </source>
</evidence>
<evidence type="ECO:0000259" key="4">
    <source>
        <dbReference type="PROSITE" id="PS50004"/>
    </source>
</evidence>
<feature type="region of interest" description="Disordered" evidence="3">
    <location>
        <begin position="308"/>
        <end position="330"/>
    </location>
</feature>
<dbReference type="PANTHER" id="PTHR45911">
    <property type="entry name" value="C2 DOMAIN-CONTAINING PROTEIN"/>
    <property type="match status" value="1"/>
</dbReference>
<dbReference type="EMBL" id="HBKN01040154">
    <property type="protein sequence ID" value="CAE2328042.1"/>
    <property type="molecule type" value="Transcribed_RNA"/>
</dbReference>
<dbReference type="GO" id="GO:0005509">
    <property type="term" value="F:calcium ion binding"/>
    <property type="evidence" value="ECO:0007669"/>
    <property type="project" value="TreeGrafter"/>
</dbReference>
<evidence type="ECO:0000256" key="1">
    <source>
        <dbReference type="ARBA" id="ARBA00022723"/>
    </source>
</evidence>
<dbReference type="SMART" id="SM00239">
    <property type="entry name" value="C2"/>
    <property type="match status" value="1"/>
</dbReference>
<reference evidence="5" key="1">
    <citation type="submission" date="2021-01" db="EMBL/GenBank/DDBJ databases">
        <authorList>
            <person name="Corre E."/>
            <person name="Pelletier E."/>
            <person name="Niang G."/>
            <person name="Scheremetjew M."/>
            <person name="Finn R."/>
            <person name="Kale V."/>
            <person name="Holt S."/>
            <person name="Cochrane G."/>
            <person name="Meng A."/>
            <person name="Brown T."/>
            <person name="Cohen L."/>
        </authorList>
    </citation>
    <scope>NUCLEOTIDE SEQUENCE</scope>
    <source>
        <strain evidence="5">CCMP 2712</strain>
    </source>
</reference>
<evidence type="ECO:0000256" key="3">
    <source>
        <dbReference type="SAM" id="MobiDB-lite"/>
    </source>
</evidence>
<dbReference type="CDD" id="cd00030">
    <property type="entry name" value="C2"/>
    <property type="match status" value="1"/>
</dbReference>
<keyword evidence="2" id="KW-0106">Calcium</keyword>
<dbReference type="InterPro" id="IPR000008">
    <property type="entry name" value="C2_dom"/>
</dbReference>
<keyword evidence="1" id="KW-0479">Metal-binding</keyword>
<organism evidence="5">
    <name type="scientific">Guillardia theta</name>
    <name type="common">Cryptophyte</name>
    <name type="synonym">Cryptomonas phi</name>
    <dbReference type="NCBI Taxonomy" id="55529"/>
    <lineage>
        <taxon>Eukaryota</taxon>
        <taxon>Cryptophyceae</taxon>
        <taxon>Pyrenomonadales</taxon>
        <taxon>Geminigeraceae</taxon>
        <taxon>Guillardia</taxon>
    </lineage>
</organism>
<dbReference type="InterPro" id="IPR035892">
    <property type="entry name" value="C2_domain_sf"/>
</dbReference>
<dbReference type="Gene3D" id="2.60.40.150">
    <property type="entry name" value="C2 domain"/>
    <property type="match status" value="1"/>
</dbReference>
<proteinExistence type="predicted"/>
<dbReference type="SUPFAM" id="SSF49562">
    <property type="entry name" value="C2 domain (Calcium/lipid-binding domain, CaLB)"/>
    <property type="match status" value="1"/>
</dbReference>
<dbReference type="PANTHER" id="PTHR45911:SF4">
    <property type="entry name" value="MULTIPLE C2 AND TRANSMEMBRANE DOMAIN-CONTAINING PROTEIN"/>
    <property type="match status" value="1"/>
</dbReference>
<feature type="domain" description="C2" evidence="4">
    <location>
        <begin position="149"/>
        <end position="274"/>
    </location>
</feature>
<dbReference type="PROSITE" id="PS50004">
    <property type="entry name" value="C2"/>
    <property type="match status" value="1"/>
</dbReference>
<gene>
    <name evidence="5" type="ORF">GTHE00462_LOCUS31409</name>
</gene>
<accession>A0A7S4ULD7</accession>
<dbReference type="Pfam" id="PF00168">
    <property type="entry name" value="C2"/>
    <property type="match status" value="1"/>
</dbReference>
<name>A0A7S4ULD7_GUITH</name>
<evidence type="ECO:0000313" key="5">
    <source>
        <dbReference type="EMBL" id="CAE2328042.1"/>
    </source>
</evidence>
<dbReference type="GO" id="GO:0016020">
    <property type="term" value="C:membrane"/>
    <property type="evidence" value="ECO:0007669"/>
    <property type="project" value="TreeGrafter"/>
</dbReference>